<evidence type="ECO:0000313" key="13">
    <source>
        <dbReference type="EMBL" id="KAF8730763.1"/>
    </source>
</evidence>
<evidence type="ECO:0000256" key="5">
    <source>
        <dbReference type="ARBA" id="ARBA00022723"/>
    </source>
</evidence>
<dbReference type="EMBL" id="JACEFO010001613">
    <property type="protein sequence ID" value="KAF8730763.1"/>
    <property type="molecule type" value="Genomic_DNA"/>
</dbReference>
<organism evidence="13 14">
    <name type="scientific">Digitaria exilis</name>
    <dbReference type="NCBI Taxonomy" id="1010633"/>
    <lineage>
        <taxon>Eukaryota</taxon>
        <taxon>Viridiplantae</taxon>
        <taxon>Streptophyta</taxon>
        <taxon>Embryophyta</taxon>
        <taxon>Tracheophyta</taxon>
        <taxon>Spermatophyta</taxon>
        <taxon>Magnoliopsida</taxon>
        <taxon>Liliopsida</taxon>
        <taxon>Poales</taxon>
        <taxon>Poaceae</taxon>
        <taxon>PACMAD clade</taxon>
        <taxon>Panicoideae</taxon>
        <taxon>Panicodae</taxon>
        <taxon>Paniceae</taxon>
        <taxon>Anthephorinae</taxon>
        <taxon>Digitaria</taxon>
    </lineage>
</organism>
<keyword evidence="4" id="KW-0949">S-adenosyl-L-methionine</keyword>
<evidence type="ECO:0000259" key="12">
    <source>
        <dbReference type="PROSITE" id="PS50280"/>
    </source>
</evidence>
<dbReference type="InterPro" id="IPR001214">
    <property type="entry name" value="SET_dom"/>
</dbReference>
<dbReference type="InterPro" id="IPR046341">
    <property type="entry name" value="SET_dom_sf"/>
</dbReference>
<dbReference type="SUPFAM" id="SSF82199">
    <property type="entry name" value="SET domain"/>
    <property type="match status" value="1"/>
</dbReference>
<dbReference type="Pfam" id="PF00856">
    <property type="entry name" value="SET"/>
    <property type="match status" value="1"/>
</dbReference>
<dbReference type="CDD" id="cd10539">
    <property type="entry name" value="SET_ATXR5_6-like"/>
    <property type="match status" value="1"/>
</dbReference>
<dbReference type="GO" id="GO:0051726">
    <property type="term" value="P:regulation of cell cycle"/>
    <property type="evidence" value="ECO:0007669"/>
    <property type="project" value="UniProtKB-ARBA"/>
</dbReference>
<dbReference type="InterPro" id="IPR019787">
    <property type="entry name" value="Znf_PHD-finger"/>
</dbReference>
<name>A0A835KI12_9POAL</name>
<comment type="caution">
    <text evidence="13">The sequence shown here is derived from an EMBL/GenBank/DDBJ whole genome shotgun (WGS) entry which is preliminary data.</text>
</comment>
<evidence type="ECO:0000256" key="9">
    <source>
        <dbReference type="ARBA" id="ARBA00023242"/>
    </source>
</evidence>
<evidence type="ECO:0000256" key="4">
    <source>
        <dbReference type="ARBA" id="ARBA00022691"/>
    </source>
</evidence>
<reference evidence="13" key="1">
    <citation type="submission" date="2020-07" db="EMBL/GenBank/DDBJ databases">
        <title>Genome sequence and genetic diversity analysis of an under-domesticated orphan crop, white fonio (Digitaria exilis).</title>
        <authorList>
            <person name="Bennetzen J.L."/>
            <person name="Chen S."/>
            <person name="Ma X."/>
            <person name="Wang X."/>
            <person name="Yssel A.E.J."/>
            <person name="Chaluvadi S.R."/>
            <person name="Johnson M."/>
            <person name="Gangashetty P."/>
            <person name="Hamidou F."/>
            <person name="Sanogo M.D."/>
            <person name="Zwaenepoel A."/>
            <person name="Wallace J."/>
            <person name="Van De Peer Y."/>
            <person name="Van Deynze A."/>
        </authorList>
    </citation>
    <scope>NUCLEOTIDE SEQUENCE</scope>
    <source>
        <tissue evidence="13">Leaves</tissue>
    </source>
</reference>
<dbReference type="PANTHER" id="PTHR48442">
    <property type="entry name" value="SET DOMAIN-CONTAINING PROTEIN"/>
    <property type="match status" value="1"/>
</dbReference>
<evidence type="ECO:0000256" key="2">
    <source>
        <dbReference type="ARBA" id="ARBA00022603"/>
    </source>
</evidence>
<dbReference type="Gene3D" id="2.170.270.10">
    <property type="entry name" value="SET domain"/>
    <property type="match status" value="1"/>
</dbReference>
<dbReference type="GO" id="GO:0032259">
    <property type="term" value="P:methylation"/>
    <property type="evidence" value="ECO:0007669"/>
    <property type="project" value="UniProtKB-KW"/>
</dbReference>
<evidence type="ECO:0000256" key="7">
    <source>
        <dbReference type="ARBA" id="ARBA00022833"/>
    </source>
</evidence>
<evidence type="ECO:0000256" key="11">
    <source>
        <dbReference type="ARBA" id="ARBA00066815"/>
    </source>
</evidence>
<dbReference type="InterPro" id="IPR011011">
    <property type="entry name" value="Znf_FYVE_PHD"/>
</dbReference>
<keyword evidence="5" id="KW-0479">Metal-binding</keyword>
<keyword evidence="8" id="KW-0156">Chromatin regulator</keyword>
<evidence type="ECO:0000256" key="8">
    <source>
        <dbReference type="ARBA" id="ARBA00022853"/>
    </source>
</evidence>
<comment type="catalytic activity">
    <reaction evidence="10">
        <text>L-lysyl(27)-[histone H3] + S-adenosyl-L-methionine = N(6)-methyl-L-lysyl(27)-[histone H3] + S-adenosyl-L-homocysteine + H(+)</text>
        <dbReference type="Rhea" id="RHEA:60296"/>
        <dbReference type="Rhea" id="RHEA-COMP:15544"/>
        <dbReference type="Rhea" id="RHEA-COMP:15548"/>
        <dbReference type="ChEBI" id="CHEBI:15378"/>
        <dbReference type="ChEBI" id="CHEBI:29969"/>
        <dbReference type="ChEBI" id="CHEBI:57856"/>
        <dbReference type="ChEBI" id="CHEBI:59789"/>
        <dbReference type="ChEBI" id="CHEBI:61929"/>
        <dbReference type="EC" id="2.1.1.369"/>
    </reaction>
</comment>
<dbReference type="InterPro" id="IPR053114">
    <property type="entry name" value="ATXR5/ATXR6"/>
</dbReference>
<gene>
    <name evidence="13" type="ORF">HU200_016626</name>
</gene>
<dbReference type="Proteomes" id="UP000636709">
    <property type="component" value="Unassembled WGS sequence"/>
</dbReference>
<evidence type="ECO:0000256" key="6">
    <source>
        <dbReference type="ARBA" id="ARBA00022771"/>
    </source>
</evidence>
<protein>
    <recommendedName>
        <fullName evidence="11">[histone H3]-lysine(27) N-methyltransferase</fullName>
        <ecNumber evidence="11">2.1.1.369</ecNumber>
    </recommendedName>
</protein>
<dbReference type="Gene3D" id="3.30.40.10">
    <property type="entry name" value="Zinc/RING finger domain, C3HC4 (zinc finger)"/>
    <property type="match status" value="1"/>
</dbReference>
<accession>A0A835KI12</accession>
<evidence type="ECO:0000256" key="10">
    <source>
        <dbReference type="ARBA" id="ARBA00052048"/>
    </source>
</evidence>
<dbReference type="PANTHER" id="PTHR48442:SF1">
    <property type="entry name" value="SET DOMAIN-CONTAINING PROTEIN"/>
    <property type="match status" value="1"/>
</dbReference>
<dbReference type="SMART" id="SM00249">
    <property type="entry name" value="PHD"/>
    <property type="match status" value="1"/>
</dbReference>
<dbReference type="SUPFAM" id="SSF57903">
    <property type="entry name" value="FYVE/PHD zinc finger"/>
    <property type="match status" value="1"/>
</dbReference>
<comment type="subcellular location">
    <subcellularLocation>
        <location evidence="1">Nucleus</location>
    </subcellularLocation>
</comment>
<evidence type="ECO:0000313" key="14">
    <source>
        <dbReference type="Proteomes" id="UP000636709"/>
    </source>
</evidence>
<keyword evidence="9" id="KW-0539">Nucleus</keyword>
<keyword evidence="2" id="KW-0489">Methyltransferase</keyword>
<dbReference type="FunFam" id="2.170.270.10:FF:000038">
    <property type="entry name" value="Histone-lysine N-methyltransferase ATXR5"/>
    <property type="match status" value="1"/>
</dbReference>
<keyword evidence="14" id="KW-1185">Reference proteome</keyword>
<proteinExistence type="predicted"/>
<dbReference type="GO" id="GO:0006275">
    <property type="term" value="P:regulation of DNA replication"/>
    <property type="evidence" value="ECO:0007669"/>
    <property type="project" value="UniProtKB-ARBA"/>
</dbReference>
<keyword evidence="6" id="KW-0863">Zinc-finger</keyword>
<dbReference type="GO" id="GO:0008270">
    <property type="term" value="F:zinc ion binding"/>
    <property type="evidence" value="ECO:0007669"/>
    <property type="project" value="UniProtKB-KW"/>
</dbReference>
<evidence type="ECO:0000256" key="1">
    <source>
        <dbReference type="ARBA" id="ARBA00004123"/>
    </source>
</evidence>
<dbReference type="GO" id="GO:0005634">
    <property type="term" value="C:nucleus"/>
    <property type="evidence" value="ECO:0007669"/>
    <property type="project" value="UniProtKB-SubCell"/>
</dbReference>
<dbReference type="InterPro" id="IPR001965">
    <property type="entry name" value="Znf_PHD"/>
</dbReference>
<dbReference type="EC" id="2.1.1.369" evidence="11"/>
<keyword evidence="3" id="KW-0808">Transferase</keyword>
<dbReference type="GO" id="GO:0140953">
    <property type="term" value="F:histone H3K27 monomethyltransferase activity"/>
    <property type="evidence" value="ECO:0007669"/>
    <property type="project" value="UniProtKB-EC"/>
</dbReference>
<evidence type="ECO:0000256" key="3">
    <source>
        <dbReference type="ARBA" id="ARBA00022679"/>
    </source>
</evidence>
<feature type="domain" description="SET" evidence="12">
    <location>
        <begin position="195"/>
        <end position="317"/>
    </location>
</feature>
<dbReference type="PROSITE" id="PS50280">
    <property type="entry name" value="SET"/>
    <property type="match status" value="1"/>
</dbReference>
<dbReference type="Pfam" id="PF00628">
    <property type="entry name" value="PHD"/>
    <property type="match status" value="1"/>
</dbReference>
<sequence length="329" mass="37368">MHEDDVDDVLCDTCGSGEQEDKLLLCDRCGHGRHTFCLRPVADKVPDGPWFCSDDCACAPPVKRFKRFPMEQSKINDFFRIQEDGQDGESSKCRIPQDVRKRRKGCLVMQKKRMGILPFVPSEDRDRRLEQLASLATALTSSKAEFTNELTYVPNMAPRSSNQARLEEGGIQVLHKKDKETIEMCRAMQQRGQCPPLLVVFDPREGFTLQADANIKDMTFIAEFAGDVDYLESRKNDDSDCMMTLLLTADHSKNLVICQDKRGNISRFISGINNHTQDGKKKQNVKCVRYDIDGESHVLLVACRDIASGERLYCDYNGCENVYPTHHFV</sequence>
<dbReference type="AlphaFoldDB" id="A0A835KI12"/>
<dbReference type="InterPro" id="IPR013083">
    <property type="entry name" value="Znf_RING/FYVE/PHD"/>
</dbReference>
<dbReference type="OrthoDB" id="336088at2759"/>
<keyword evidence="7" id="KW-0862">Zinc</keyword>